<dbReference type="Proteomes" id="UP000241771">
    <property type="component" value="Unassembled WGS sequence"/>
</dbReference>
<keyword evidence="4" id="KW-1185">Reference proteome</keyword>
<accession>A0A2T3NGI8</accession>
<comment type="caution">
    <text evidence="3">The sequence shown here is derived from an EMBL/GenBank/DDBJ whole genome shotgun (WGS) entry which is preliminary data.</text>
</comment>
<dbReference type="AlphaFoldDB" id="A0A2T3NGI8"/>
<dbReference type="GO" id="GO:0030288">
    <property type="term" value="C:outer membrane-bounded periplasmic space"/>
    <property type="evidence" value="ECO:0007669"/>
    <property type="project" value="TreeGrafter"/>
</dbReference>
<dbReference type="PANTHER" id="PTHR30006:SF25">
    <property type="entry name" value="PHOSPHOGLYCERATE TRANSPORT REGULATORY PROTEIN PGTC"/>
    <property type="match status" value="1"/>
</dbReference>
<keyword evidence="1 2" id="KW-0732">Signal</keyword>
<feature type="signal peptide" evidence="2">
    <location>
        <begin position="1"/>
        <end position="20"/>
    </location>
</feature>
<reference evidence="3 4" key="1">
    <citation type="submission" date="2018-01" db="EMBL/GenBank/DDBJ databases">
        <title>Whole genome sequencing of Histamine producing bacteria.</title>
        <authorList>
            <person name="Butler K."/>
        </authorList>
    </citation>
    <scope>NUCLEOTIDE SEQUENCE [LARGE SCALE GENOMIC DNA]</scope>
    <source>
        <strain evidence="3 4">DSM 100436</strain>
    </source>
</reference>
<dbReference type="SUPFAM" id="SSF53850">
    <property type="entry name" value="Periplasmic binding protein-like II"/>
    <property type="match status" value="1"/>
</dbReference>
<dbReference type="RefSeq" id="WP_036818814.1">
    <property type="nucleotide sequence ID" value="NZ_JGVO01000172.1"/>
</dbReference>
<gene>
    <name evidence="3" type="ORF">C9I98_22030</name>
</gene>
<name>A0A2T3NGI8_9GAMM</name>
<evidence type="ECO:0000313" key="4">
    <source>
        <dbReference type="Proteomes" id="UP000241771"/>
    </source>
</evidence>
<sequence>MMRVATYCFALLLFITPCFVAATNQLIILTTFTEASLQPLLKQFQQHHPDTEFKVLHRREASGLRLLSDNQHDIDIVISSSLSLFIPLSQQNRILPLNELNYDSAVQQQLLLPDTVNNVAIFGYSGYGFMWNQDYLDKHRLDLPSRWEDLADPQYFRHLVMSSPSRSGTTHIMVENILQQHGWKDGWRLLLKIGGNLASVSARSYGVSDAIARGLAGIGPVIDSYAYSSQAQFPFIGFSYQPSSPLLPSYVAALPNLHQAKQTMAFVHFLLSEQVQDNLSISSMNKYALNQKLSQPYEVVSLDHALMQQRSTLVKALFEYSVNRQLIRLNQAWQLIHEVEKLTTLTPDQQHKFNLAKRLASTPPITERQARSEILQQSISLSSKDINSIQLTRQWQQLMTDQLDHAIAICEQLLDDEGGHS</sequence>
<feature type="chain" id="PRO_5015685853" evidence="2">
    <location>
        <begin position="21"/>
        <end position="421"/>
    </location>
</feature>
<dbReference type="EMBL" id="PYMA01000019">
    <property type="protein sequence ID" value="PSW13906.1"/>
    <property type="molecule type" value="Genomic_DNA"/>
</dbReference>
<dbReference type="Pfam" id="PF13343">
    <property type="entry name" value="SBP_bac_6"/>
    <property type="match status" value="1"/>
</dbReference>
<dbReference type="PANTHER" id="PTHR30006">
    <property type="entry name" value="THIAMINE-BINDING PERIPLASMIC PROTEIN-RELATED"/>
    <property type="match status" value="1"/>
</dbReference>
<organism evidence="3 4">
    <name type="scientific">Photobacterium sanctipauli</name>
    <dbReference type="NCBI Taxonomy" id="1342794"/>
    <lineage>
        <taxon>Bacteria</taxon>
        <taxon>Pseudomonadati</taxon>
        <taxon>Pseudomonadota</taxon>
        <taxon>Gammaproteobacteria</taxon>
        <taxon>Vibrionales</taxon>
        <taxon>Vibrionaceae</taxon>
        <taxon>Photobacterium</taxon>
    </lineage>
</organism>
<dbReference type="Gene3D" id="3.40.190.10">
    <property type="entry name" value="Periplasmic binding protein-like II"/>
    <property type="match status" value="2"/>
</dbReference>
<dbReference type="OrthoDB" id="305758at2"/>
<evidence type="ECO:0000256" key="2">
    <source>
        <dbReference type="SAM" id="SignalP"/>
    </source>
</evidence>
<evidence type="ECO:0000313" key="3">
    <source>
        <dbReference type="EMBL" id="PSW13906.1"/>
    </source>
</evidence>
<evidence type="ECO:0000256" key="1">
    <source>
        <dbReference type="ARBA" id="ARBA00022729"/>
    </source>
</evidence>
<protein>
    <submittedName>
        <fullName evidence="3">ABC transporter substrate-binding protein</fullName>
    </submittedName>
</protein>
<proteinExistence type="predicted"/>